<dbReference type="Proteomes" id="UP001153636">
    <property type="component" value="Chromosome 11"/>
</dbReference>
<dbReference type="GO" id="GO:0015020">
    <property type="term" value="F:glucuronosyltransferase activity"/>
    <property type="evidence" value="ECO:0007669"/>
    <property type="project" value="UniProtKB-EC"/>
</dbReference>
<dbReference type="AlphaFoldDB" id="A0A9P0CCZ1"/>
<dbReference type="CDD" id="cd03784">
    <property type="entry name" value="GT1_Gtf-like"/>
    <property type="match status" value="1"/>
</dbReference>
<dbReference type="EMBL" id="OV651823">
    <property type="protein sequence ID" value="CAH1101262.1"/>
    <property type="molecule type" value="Genomic_DNA"/>
</dbReference>
<sequence length="466" mass="53794">MGELAKRGHAVSVISEYEPKEEIKNYETIRLTKSVPYDGHYDLIHWPEQNLFVLNKYMLDTGVVYAEAILQQKIIQELINSNRTFDLVIVESFFNEAHTAFAEHFKAPLICFTSQPLMEWNYHLVGNVKLPSMSPLFATPFEKHMTFFERLQNSLLSIHDCVYKELRYYPDQQALVDKYFPNKIDLKKVYTNTEMLLLFSHPLTTGPSLTTSAVVEVGGFQIVSKKLPNDIQNILDGATNGSILVSLGTNVECRTLSKEKLSMFLNTFRKFPQRFLWKCPIEIPNKPDNVYLFKWLPQTDILAHNNTIAFVTHSGLLSTTEAIHYGVPMISIPVFGDQLINSLRVKRSGIAERLPFLDLTENGLYEAIRKVTTNPKYTEQMERVSKMFRDQPSTPLDRAMHTVEYVLKYKPGSLIRSPASDLWWFQIYILDVLLFTFVSIVLFSLFILLALRKLIFSLKQNKRKID</sequence>
<keyword evidence="2 4" id="KW-0328">Glycosyltransferase</keyword>
<gene>
    <name evidence="6" type="ORF">PSYICH_LOCUS2758</name>
</gene>
<evidence type="ECO:0000256" key="3">
    <source>
        <dbReference type="ARBA" id="ARBA00022679"/>
    </source>
</evidence>
<dbReference type="FunFam" id="3.40.50.2000:FF:000050">
    <property type="entry name" value="UDP-glucuronosyltransferase"/>
    <property type="match status" value="1"/>
</dbReference>
<keyword evidence="5" id="KW-1133">Transmembrane helix</keyword>
<dbReference type="InterPro" id="IPR050271">
    <property type="entry name" value="UDP-glycosyltransferase"/>
</dbReference>
<evidence type="ECO:0000256" key="4">
    <source>
        <dbReference type="RuleBase" id="RU003718"/>
    </source>
</evidence>
<protein>
    <recommendedName>
        <fullName evidence="5">UDP-glucuronosyltransferase</fullName>
        <ecNumber evidence="5">2.4.1.17</ecNumber>
    </recommendedName>
</protein>
<evidence type="ECO:0000256" key="5">
    <source>
        <dbReference type="RuleBase" id="RU362059"/>
    </source>
</evidence>
<keyword evidence="7" id="KW-1185">Reference proteome</keyword>
<dbReference type="SUPFAM" id="SSF53756">
    <property type="entry name" value="UDP-Glycosyltransferase/glycogen phosphorylase"/>
    <property type="match status" value="1"/>
</dbReference>
<comment type="similarity">
    <text evidence="1 4">Belongs to the UDP-glycosyltransferase family.</text>
</comment>
<evidence type="ECO:0000256" key="1">
    <source>
        <dbReference type="ARBA" id="ARBA00009995"/>
    </source>
</evidence>
<evidence type="ECO:0000313" key="7">
    <source>
        <dbReference type="Proteomes" id="UP001153636"/>
    </source>
</evidence>
<dbReference type="PANTHER" id="PTHR48043:SF159">
    <property type="entry name" value="EG:EG0003.4 PROTEIN-RELATED"/>
    <property type="match status" value="1"/>
</dbReference>
<dbReference type="PROSITE" id="PS00375">
    <property type="entry name" value="UDPGT"/>
    <property type="match status" value="1"/>
</dbReference>
<dbReference type="Gene3D" id="3.40.50.2000">
    <property type="entry name" value="Glycogen Phosphorylase B"/>
    <property type="match status" value="2"/>
</dbReference>
<keyword evidence="3 4" id="KW-0808">Transferase</keyword>
<keyword evidence="5" id="KW-0812">Transmembrane</keyword>
<evidence type="ECO:0000313" key="6">
    <source>
        <dbReference type="EMBL" id="CAH1101262.1"/>
    </source>
</evidence>
<organism evidence="6 7">
    <name type="scientific">Psylliodes chrysocephalus</name>
    <dbReference type="NCBI Taxonomy" id="3402493"/>
    <lineage>
        <taxon>Eukaryota</taxon>
        <taxon>Metazoa</taxon>
        <taxon>Ecdysozoa</taxon>
        <taxon>Arthropoda</taxon>
        <taxon>Hexapoda</taxon>
        <taxon>Insecta</taxon>
        <taxon>Pterygota</taxon>
        <taxon>Neoptera</taxon>
        <taxon>Endopterygota</taxon>
        <taxon>Coleoptera</taxon>
        <taxon>Polyphaga</taxon>
        <taxon>Cucujiformia</taxon>
        <taxon>Chrysomeloidea</taxon>
        <taxon>Chrysomelidae</taxon>
        <taxon>Galerucinae</taxon>
        <taxon>Alticini</taxon>
        <taxon>Psylliodes</taxon>
    </lineage>
</organism>
<dbReference type="InterPro" id="IPR002213">
    <property type="entry name" value="UDP_glucos_trans"/>
</dbReference>
<comment type="catalytic activity">
    <reaction evidence="5">
        <text>glucuronate acceptor + UDP-alpha-D-glucuronate = acceptor beta-D-glucuronoside + UDP + H(+)</text>
        <dbReference type="Rhea" id="RHEA:21032"/>
        <dbReference type="ChEBI" id="CHEBI:15378"/>
        <dbReference type="ChEBI" id="CHEBI:58052"/>
        <dbReference type="ChEBI" id="CHEBI:58223"/>
        <dbReference type="ChEBI" id="CHEBI:132367"/>
        <dbReference type="ChEBI" id="CHEBI:132368"/>
        <dbReference type="EC" id="2.4.1.17"/>
    </reaction>
</comment>
<feature type="transmembrane region" description="Helical" evidence="5">
    <location>
        <begin position="423"/>
        <end position="451"/>
    </location>
</feature>
<dbReference type="Pfam" id="PF00201">
    <property type="entry name" value="UDPGT"/>
    <property type="match status" value="1"/>
</dbReference>
<dbReference type="InterPro" id="IPR035595">
    <property type="entry name" value="UDP_glycos_trans_CS"/>
</dbReference>
<accession>A0A9P0CCZ1</accession>
<proteinExistence type="inferred from homology"/>
<dbReference type="GO" id="GO:0016020">
    <property type="term" value="C:membrane"/>
    <property type="evidence" value="ECO:0007669"/>
    <property type="project" value="UniProtKB-SubCell"/>
</dbReference>
<dbReference type="OrthoDB" id="5835829at2759"/>
<evidence type="ECO:0000256" key="2">
    <source>
        <dbReference type="ARBA" id="ARBA00022676"/>
    </source>
</evidence>
<reference evidence="6" key="1">
    <citation type="submission" date="2022-01" db="EMBL/GenBank/DDBJ databases">
        <authorList>
            <person name="King R."/>
        </authorList>
    </citation>
    <scope>NUCLEOTIDE SEQUENCE</scope>
</reference>
<name>A0A9P0CCZ1_9CUCU</name>
<dbReference type="EC" id="2.4.1.17" evidence="5"/>
<comment type="subcellular location">
    <subcellularLocation>
        <location evidence="5">Membrane</location>
        <topology evidence="5">Single-pass membrane protein</topology>
    </subcellularLocation>
</comment>
<dbReference type="PANTHER" id="PTHR48043">
    <property type="entry name" value="EG:EG0003.4 PROTEIN-RELATED"/>
    <property type="match status" value="1"/>
</dbReference>
<keyword evidence="5" id="KW-0472">Membrane</keyword>